<dbReference type="Proteomes" id="UP000002318">
    <property type="component" value="Chromosome"/>
</dbReference>
<dbReference type="STRING" id="573413.Spirs_0518"/>
<evidence type="ECO:0000256" key="3">
    <source>
        <dbReference type="ARBA" id="ARBA00023002"/>
    </source>
</evidence>
<proteinExistence type="inferred from homology"/>
<dbReference type="Gene3D" id="1.20.1090.10">
    <property type="entry name" value="Dehydroquinate synthase-like - alpha domain"/>
    <property type="match status" value="1"/>
</dbReference>
<evidence type="ECO:0000256" key="4">
    <source>
        <dbReference type="ARBA" id="ARBA00023027"/>
    </source>
</evidence>
<dbReference type="PROSITE" id="PS00913">
    <property type="entry name" value="ADH_IRON_1"/>
    <property type="match status" value="1"/>
</dbReference>
<dbReference type="Pfam" id="PF00465">
    <property type="entry name" value="Fe-ADH"/>
    <property type="match status" value="1"/>
</dbReference>
<dbReference type="InterPro" id="IPR001670">
    <property type="entry name" value="ADH_Fe/GldA"/>
</dbReference>
<evidence type="ECO:0000256" key="2">
    <source>
        <dbReference type="ARBA" id="ARBA00007358"/>
    </source>
</evidence>
<dbReference type="PROSITE" id="PS00060">
    <property type="entry name" value="ADH_IRON_2"/>
    <property type="match status" value="1"/>
</dbReference>
<dbReference type="FunFam" id="3.40.50.1970:FF:000003">
    <property type="entry name" value="Alcohol dehydrogenase, iron-containing"/>
    <property type="match status" value="1"/>
</dbReference>
<name>E1RBD4_SEDSS</name>
<dbReference type="PANTHER" id="PTHR11496">
    <property type="entry name" value="ALCOHOL DEHYDROGENASE"/>
    <property type="match status" value="1"/>
</dbReference>
<sequence>MKDFRNPTKLNAGLKALDTLAGELASRSSFRPLFLLSPELGASFRRLLRRGTELRELLLVCVPEAVGDAELVQLKDMLLEKECDGVVAVGGFPALSAARRIALQGTDALPVVALPCGSYCGSGVGHMSEEAVADVDVAILDPRLFRDGCGNKFSAKQNRLADTSSCSLHGQVWAHVGNDLWAGSLSAHSSVMKRYLQALSLVVWELSSCPIAANDSPSSILPAKRVPAYFEFTGRGRVVSGHGALSQLPELLADAGGARPMLLSDPGVAAAGLTARVERLLSGAGIPPAVVDTAIPSDSDIETVRRLGYRYRESHCDSIVAVGGGSVIDTAKGVNILAGYGGERLSDFAGAGKINRRLPPLIALPSTSGTGSEATLVAVIADHSEGKKLLYTSPFLQPDIALLDPELTSSLPPFLTAATGMDALTHAVEAWFCLGHNPVSDRHALTAISLIGKHLLHVVANPDDVSGRTALAQASNLAGLAFSNSMVGMIHSLGHSVGAACGVHHGMAMAILLPLGIEYNLSRIGGDLGPVLEALTGTSSSPAGPALIAEVRRMNEELHRITEGRHPRSFSEIRDREGTPLVREEDLPRIAMLSQGDGSVLYNPEELDYDDALRVLKAAYEGGSLHAS</sequence>
<dbReference type="CDD" id="cd14865">
    <property type="entry name" value="Fe-ADH-like"/>
    <property type="match status" value="1"/>
</dbReference>
<dbReference type="eggNOG" id="COG1454">
    <property type="taxonomic scope" value="Bacteria"/>
</dbReference>
<dbReference type="HOGENOM" id="CLU_435392_0_0_12"/>
<dbReference type="OrthoDB" id="9815791at2"/>
<evidence type="ECO:0000313" key="7">
    <source>
        <dbReference type="EMBL" id="ADK79664.1"/>
    </source>
</evidence>
<feature type="domain" description="Fe-containing alcohol dehydrogenase-like C-terminal" evidence="6">
    <location>
        <begin position="416"/>
        <end position="620"/>
    </location>
</feature>
<protein>
    <submittedName>
        <fullName evidence="7">Iron-containing alcohol dehydrogenase</fullName>
    </submittedName>
</protein>
<dbReference type="AlphaFoldDB" id="E1RBD4"/>
<dbReference type="GO" id="GO:0046872">
    <property type="term" value="F:metal ion binding"/>
    <property type="evidence" value="ECO:0007669"/>
    <property type="project" value="InterPro"/>
</dbReference>
<dbReference type="Gene3D" id="3.40.50.1970">
    <property type="match status" value="2"/>
</dbReference>
<dbReference type="KEGG" id="ssm:Spirs_0518"/>
<dbReference type="InterPro" id="IPR018211">
    <property type="entry name" value="ADH_Fe_CS"/>
</dbReference>
<evidence type="ECO:0000259" key="6">
    <source>
        <dbReference type="Pfam" id="PF25137"/>
    </source>
</evidence>
<comment type="similarity">
    <text evidence="2">Belongs to the iron-containing alcohol dehydrogenase family.</text>
</comment>
<reference evidence="7 8" key="1">
    <citation type="journal article" date="2010" name="Stand. Genomic Sci.">
        <title>Complete genome sequence of Spirochaeta smaragdinae type strain (SEBR 4228).</title>
        <authorList>
            <person name="Mavromatis K."/>
            <person name="Yasawong M."/>
            <person name="Chertkov O."/>
            <person name="Lapidus A."/>
            <person name="Lucas S."/>
            <person name="Nolan M."/>
            <person name="Del Rio T.G."/>
            <person name="Tice H."/>
            <person name="Cheng J.F."/>
            <person name="Pitluck S."/>
            <person name="Liolios K."/>
            <person name="Ivanova N."/>
            <person name="Tapia R."/>
            <person name="Han C."/>
            <person name="Bruce D."/>
            <person name="Goodwin L."/>
            <person name="Pati A."/>
            <person name="Chen A."/>
            <person name="Palaniappan K."/>
            <person name="Land M."/>
            <person name="Hauser L."/>
            <person name="Chang Y.J."/>
            <person name="Jeffries C.D."/>
            <person name="Detter J.C."/>
            <person name="Rohde M."/>
            <person name="Brambilla E."/>
            <person name="Spring S."/>
            <person name="Goker M."/>
            <person name="Sikorski J."/>
            <person name="Woyke T."/>
            <person name="Bristow J."/>
            <person name="Eisen J.A."/>
            <person name="Markowitz V."/>
            <person name="Hugenholtz P."/>
            <person name="Klenk H.P."/>
            <person name="Kyrpides N.C."/>
        </authorList>
    </citation>
    <scope>NUCLEOTIDE SEQUENCE [LARGE SCALE GENOMIC DNA]</scope>
    <source>
        <strain evidence="8">DSM 11293 / JCM 15392 / SEBR 4228</strain>
    </source>
</reference>
<dbReference type="InterPro" id="IPR056798">
    <property type="entry name" value="ADH_Fe_C"/>
</dbReference>
<feature type="domain" description="Alcohol dehydrogenase iron-type/glycerol dehydrogenase GldA" evidence="5">
    <location>
        <begin position="237"/>
        <end position="405"/>
    </location>
</feature>
<dbReference type="GO" id="GO:0004022">
    <property type="term" value="F:alcohol dehydrogenase (NAD+) activity"/>
    <property type="evidence" value="ECO:0007669"/>
    <property type="project" value="TreeGrafter"/>
</dbReference>
<keyword evidence="4" id="KW-0520">NAD</keyword>
<gene>
    <name evidence="7" type="ordered locus">Spirs_0518</name>
</gene>
<dbReference type="SUPFAM" id="SSF56796">
    <property type="entry name" value="Dehydroquinate synthase-like"/>
    <property type="match status" value="2"/>
</dbReference>
<organism evidence="7 8">
    <name type="scientific">Sediminispirochaeta smaragdinae (strain DSM 11293 / JCM 15392 / SEBR 4228)</name>
    <name type="common">Spirochaeta smaragdinae</name>
    <dbReference type="NCBI Taxonomy" id="573413"/>
    <lineage>
        <taxon>Bacteria</taxon>
        <taxon>Pseudomonadati</taxon>
        <taxon>Spirochaetota</taxon>
        <taxon>Spirochaetia</taxon>
        <taxon>Spirochaetales</taxon>
        <taxon>Spirochaetaceae</taxon>
        <taxon>Sediminispirochaeta</taxon>
    </lineage>
</organism>
<dbReference type="InterPro" id="IPR039697">
    <property type="entry name" value="Alcohol_dehydrogenase_Fe"/>
</dbReference>
<dbReference type="PANTHER" id="PTHR11496:SF102">
    <property type="entry name" value="ALCOHOL DEHYDROGENASE 4"/>
    <property type="match status" value="1"/>
</dbReference>
<evidence type="ECO:0000256" key="1">
    <source>
        <dbReference type="ARBA" id="ARBA00001962"/>
    </source>
</evidence>
<keyword evidence="8" id="KW-1185">Reference proteome</keyword>
<evidence type="ECO:0000259" key="5">
    <source>
        <dbReference type="Pfam" id="PF00465"/>
    </source>
</evidence>
<dbReference type="EMBL" id="CP002116">
    <property type="protein sequence ID" value="ADK79664.1"/>
    <property type="molecule type" value="Genomic_DNA"/>
</dbReference>
<dbReference type="RefSeq" id="WP_013253128.1">
    <property type="nucleotide sequence ID" value="NC_014364.1"/>
</dbReference>
<accession>E1RBD4</accession>
<dbReference type="Pfam" id="PF25137">
    <property type="entry name" value="ADH_Fe_C"/>
    <property type="match status" value="1"/>
</dbReference>
<evidence type="ECO:0000313" key="8">
    <source>
        <dbReference type="Proteomes" id="UP000002318"/>
    </source>
</evidence>
<comment type="cofactor">
    <cofactor evidence="1">
        <name>Fe cation</name>
        <dbReference type="ChEBI" id="CHEBI:24875"/>
    </cofactor>
</comment>
<keyword evidence="3" id="KW-0560">Oxidoreductase</keyword>